<dbReference type="InterPro" id="IPR014710">
    <property type="entry name" value="RmlC-like_jellyroll"/>
</dbReference>
<dbReference type="PRINTS" id="PR00034">
    <property type="entry name" value="HTHCRP"/>
</dbReference>
<proteinExistence type="predicted"/>
<dbReference type="CDD" id="cd00038">
    <property type="entry name" value="CAP_ED"/>
    <property type="match status" value="1"/>
</dbReference>
<dbReference type="PROSITE" id="PS51063">
    <property type="entry name" value="HTH_CRP_2"/>
    <property type="match status" value="1"/>
</dbReference>
<dbReference type="PANTHER" id="PTHR24567:SF75">
    <property type="entry name" value="FUMARATE AND NITRATE REDUCTION REGULATORY PROTEIN"/>
    <property type="match status" value="1"/>
</dbReference>
<evidence type="ECO:0000256" key="2">
    <source>
        <dbReference type="ARBA" id="ARBA00023125"/>
    </source>
</evidence>
<dbReference type="InterPro" id="IPR018335">
    <property type="entry name" value="Tscrpt_reg_HTH_Crp-type_CS"/>
</dbReference>
<dbReference type="EMBL" id="BMZE01000001">
    <property type="protein sequence ID" value="GHA18658.1"/>
    <property type="molecule type" value="Genomic_DNA"/>
</dbReference>
<feature type="domain" description="HTH crp-type" evidence="5">
    <location>
        <begin position="132"/>
        <end position="214"/>
    </location>
</feature>
<dbReference type="SUPFAM" id="SSF46785">
    <property type="entry name" value="Winged helix' DNA-binding domain"/>
    <property type="match status" value="1"/>
</dbReference>
<organism evidence="6 7">
    <name type="scientific">Devosia pacifica</name>
    <dbReference type="NCBI Taxonomy" id="1335967"/>
    <lineage>
        <taxon>Bacteria</taxon>
        <taxon>Pseudomonadati</taxon>
        <taxon>Pseudomonadota</taxon>
        <taxon>Alphaproteobacteria</taxon>
        <taxon>Hyphomicrobiales</taxon>
        <taxon>Devosiaceae</taxon>
        <taxon>Devosia</taxon>
    </lineage>
</organism>
<dbReference type="SMART" id="SM00100">
    <property type="entry name" value="cNMP"/>
    <property type="match status" value="1"/>
</dbReference>
<reference evidence="6" key="1">
    <citation type="journal article" date="2014" name="Int. J. Syst. Evol. Microbiol.">
        <title>Complete genome sequence of Corynebacterium casei LMG S-19264T (=DSM 44701T), isolated from a smear-ripened cheese.</title>
        <authorList>
            <consortium name="US DOE Joint Genome Institute (JGI-PGF)"/>
            <person name="Walter F."/>
            <person name="Albersmeier A."/>
            <person name="Kalinowski J."/>
            <person name="Ruckert C."/>
        </authorList>
    </citation>
    <scope>NUCLEOTIDE SEQUENCE</scope>
    <source>
        <strain evidence="6">KCTC 32437</strain>
    </source>
</reference>
<feature type="domain" description="Cyclic nucleotide-binding" evidence="4">
    <location>
        <begin position="1"/>
        <end position="118"/>
    </location>
</feature>
<dbReference type="PROSITE" id="PS50042">
    <property type="entry name" value="CNMP_BINDING_3"/>
    <property type="match status" value="1"/>
</dbReference>
<keyword evidence="2" id="KW-0238">DNA-binding</keyword>
<dbReference type="InterPro" id="IPR036388">
    <property type="entry name" value="WH-like_DNA-bd_sf"/>
</dbReference>
<sequence>MCGALNASELLELSKHTRMVRHDSGEELIGDDTDIVTYGNVMRGVVKLTKTLEDGRQQVVGLQFAPDFLGRLFGNQNAVGAEAASKVDVCKIPKAAIERLVAENPEVEHRLMQQALRELDEAREWMVTLGRKTASEKVASFLLLIATHIDPVSQAEREETGSRDASFELPLGRADIADFLGLTIETVSRQLTKLRKAGVISIEKARYVSIPDLTRLERLCG</sequence>
<dbReference type="Pfam" id="PF00027">
    <property type="entry name" value="cNMP_binding"/>
    <property type="match status" value="1"/>
</dbReference>
<name>A0A918RZT3_9HYPH</name>
<evidence type="ECO:0000259" key="4">
    <source>
        <dbReference type="PROSITE" id="PS50042"/>
    </source>
</evidence>
<dbReference type="SUPFAM" id="SSF51206">
    <property type="entry name" value="cAMP-binding domain-like"/>
    <property type="match status" value="1"/>
</dbReference>
<evidence type="ECO:0000313" key="7">
    <source>
        <dbReference type="Proteomes" id="UP000646579"/>
    </source>
</evidence>
<dbReference type="PANTHER" id="PTHR24567">
    <property type="entry name" value="CRP FAMILY TRANSCRIPTIONAL REGULATORY PROTEIN"/>
    <property type="match status" value="1"/>
</dbReference>
<dbReference type="AlphaFoldDB" id="A0A918RZT3"/>
<evidence type="ECO:0000256" key="1">
    <source>
        <dbReference type="ARBA" id="ARBA00023015"/>
    </source>
</evidence>
<protein>
    <submittedName>
        <fullName evidence="6">Transcriptional regulator</fullName>
    </submittedName>
</protein>
<keyword evidence="1" id="KW-0805">Transcription regulation</keyword>
<accession>A0A918RZT3</accession>
<dbReference type="Gene3D" id="2.60.120.10">
    <property type="entry name" value="Jelly Rolls"/>
    <property type="match status" value="1"/>
</dbReference>
<evidence type="ECO:0000256" key="3">
    <source>
        <dbReference type="ARBA" id="ARBA00023163"/>
    </source>
</evidence>
<dbReference type="Gene3D" id="1.10.10.10">
    <property type="entry name" value="Winged helix-like DNA-binding domain superfamily/Winged helix DNA-binding domain"/>
    <property type="match status" value="1"/>
</dbReference>
<dbReference type="SMART" id="SM00419">
    <property type="entry name" value="HTH_CRP"/>
    <property type="match status" value="1"/>
</dbReference>
<evidence type="ECO:0000313" key="6">
    <source>
        <dbReference type="EMBL" id="GHA18658.1"/>
    </source>
</evidence>
<dbReference type="GO" id="GO:0003700">
    <property type="term" value="F:DNA-binding transcription factor activity"/>
    <property type="evidence" value="ECO:0007669"/>
    <property type="project" value="InterPro"/>
</dbReference>
<keyword evidence="7" id="KW-1185">Reference proteome</keyword>
<gene>
    <name evidence="6" type="ORF">GCM10007989_12460</name>
</gene>
<dbReference type="InterPro" id="IPR000595">
    <property type="entry name" value="cNMP-bd_dom"/>
</dbReference>
<dbReference type="GO" id="GO:0005829">
    <property type="term" value="C:cytosol"/>
    <property type="evidence" value="ECO:0007669"/>
    <property type="project" value="TreeGrafter"/>
</dbReference>
<dbReference type="GO" id="GO:0003677">
    <property type="term" value="F:DNA binding"/>
    <property type="evidence" value="ECO:0007669"/>
    <property type="project" value="UniProtKB-KW"/>
</dbReference>
<dbReference type="CDD" id="cd00092">
    <property type="entry name" value="HTH_CRP"/>
    <property type="match status" value="1"/>
</dbReference>
<comment type="caution">
    <text evidence="6">The sequence shown here is derived from an EMBL/GenBank/DDBJ whole genome shotgun (WGS) entry which is preliminary data.</text>
</comment>
<keyword evidence="3" id="KW-0804">Transcription</keyword>
<dbReference type="InterPro" id="IPR036390">
    <property type="entry name" value="WH_DNA-bd_sf"/>
</dbReference>
<reference evidence="6" key="2">
    <citation type="submission" date="2020-09" db="EMBL/GenBank/DDBJ databases">
        <authorList>
            <person name="Sun Q."/>
            <person name="Kim S."/>
        </authorList>
    </citation>
    <scope>NUCLEOTIDE SEQUENCE</scope>
    <source>
        <strain evidence="6">KCTC 32437</strain>
    </source>
</reference>
<dbReference type="Pfam" id="PF13545">
    <property type="entry name" value="HTH_Crp_2"/>
    <property type="match status" value="1"/>
</dbReference>
<dbReference type="InterPro" id="IPR012318">
    <property type="entry name" value="HTH_CRP"/>
</dbReference>
<dbReference type="InterPro" id="IPR050397">
    <property type="entry name" value="Env_Response_Regulators"/>
</dbReference>
<dbReference type="Proteomes" id="UP000646579">
    <property type="component" value="Unassembled WGS sequence"/>
</dbReference>
<dbReference type="PROSITE" id="PS00042">
    <property type="entry name" value="HTH_CRP_1"/>
    <property type="match status" value="1"/>
</dbReference>
<evidence type="ECO:0000259" key="5">
    <source>
        <dbReference type="PROSITE" id="PS51063"/>
    </source>
</evidence>
<dbReference type="InterPro" id="IPR018490">
    <property type="entry name" value="cNMP-bd_dom_sf"/>
</dbReference>